<evidence type="ECO:0000256" key="10">
    <source>
        <dbReference type="SAM" id="SignalP"/>
    </source>
</evidence>
<evidence type="ECO:0000256" key="7">
    <source>
        <dbReference type="ARBA" id="ARBA00023157"/>
    </source>
</evidence>
<gene>
    <name evidence="12" type="ORF">LSTR_LSTR012271</name>
</gene>
<dbReference type="InterPro" id="IPR001314">
    <property type="entry name" value="Peptidase_S1A"/>
</dbReference>
<keyword evidence="10" id="KW-0732">Signal</keyword>
<dbReference type="OrthoDB" id="6604662at2759"/>
<proteinExistence type="inferred from homology"/>
<keyword evidence="7" id="KW-1015">Disulfide bond</keyword>
<dbReference type="EC" id="3.4.21.4" evidence="9"/>
<evidence type="ECO:0000256" key="1">
    <source>
        <dbReference type="ARBA" id="ARBA00007664"/>
    </source>
</evidence>
<dbReference type="Gene3D" id="2.40.10.10">
    <property type="entry name" value="Trypsin-like serine proteases"/>
    <property type="match status" value="1"/>
</dbReference>
<dbReference type="InterPro" id="IPR009003">
    <property type="entry name" value="Peptidase_S1_PA"/>
</dbReference>
<dbReference type="CDD" id="cd00190">
    <property type="entry name" value="Tryp_SPc"/>
    <property type="match status" value="1"/>
</dbReference>
<evidence type="ECO:0000256" key="3">
    <source>
        <dbReference type="ARBA" id="ARBA00022757"/>
    </source>
</evidence>
<accession>A0A482WK87</accession>
<evidence type="ECO:0000256" key="9">
    <source>
        <dbReference type="ARBA" id="ARBA00038868"/>
    </source>
</evidence>
<dbReference type="SMR" id="A0A482WK87"/>
<feature type="chain" id="PRO_5019777506" description="trypsin" evidence="10">
    <location>
        <begin position="21"/>
        <end position="298"/>
    </location>
</feature>
<dbReference type="GO" id="GO:0004252">
    <property type="term" value="F:serine-type endopeptidase activity"/>
    <property type="evidence" value="ECO:0007669"/>
    <property type="project" value="UniProtKB-EC"/>
</dbReference>
<dbReference type="InParanoid" id="A0A482WK87"/>
<evidence type="ECO:0000256" key="4">
    <source>
        <dbReference type="ARBA" id="ARBA00022801"/>
    </source>
</evidence>
<dbReference type="GO" id="GO:0007586">
    <property type="term" value="P:digestion"/>
    <property type="evidence" value="ECO:0007669"/>
    <property type="project" value="UniProtKB-KW"/>
</dbReference>
<keyword evidence="3" id="KW-0222">Digestion</keyword>
<name>A0A482WK87_LAOST</name>
<evidence type="ECO:0000256" key="8">
    <source>
        <dbReference type="ARBA" id="ARBA00036320"/>
    </source>
</evidence>
<dbReference type="InterPro" id="IPR001254">
    <property type="entry name" value="Trypsin_dom"/>
</dbReference>
<dbReference type="SMART" id="SM00020">
    <property type="entry name" value="Tryp_SPc"/>
    <property type="match status" value="1"/>
</dbReference>
<dbReference type="PROSITE" id="PS00134">
    <property type="entry name" value="TRYPSIN_HIS"/>
    <property type="match status" value="1"/>
</dbReference>
<dbReference type="FunFam" id="2.40.10.10:FF:000068">
    <property type="entry name" value="transmembrane protease serine 2"/>
    <property type="match status" value="1"/>
</dbReference>
<dbReference type="AlphaFoldDB" id="A0A482WK87"/>
<comment type="caution">
    <text evidence="12">The sequence shown here is derived from an EMBL/GenBank/DDBJ whole genome shotgun (WGS) entry which is preliminary data.</text>
</comment>
<feature type="domain" description="Peptidase S1" evidence="11">
    <location>
        <begin position="24"/>
        <end position="264"/>
    </location>
</feature>
<dbReference type="Proteomes" id="UP000291343">
    <property type="component" value="Unassembled WGS sequence"/>
</dbReference>
<evidence type="ECO:0000313" key="12">
    <source>
        <dbReference type="EMBL" id="RZF33929.1"/>
    </source>
</evidence>
<comment type="catalytic activity">
    <reaction evidence="8">
        <text>Preferential cleavage: Arg-|-Xaa, Lys-|-Xaa.</text>
        <dbReference type="EC" id="3.4.21.4"/>
    </reaction>
</comment>
<dbReference type="Pfam" id="PF00089">
    <property type="entry name" value="Trypsin"/>
    <property type="match status" value="1"/>
</dbReference>
<comment type="similarity">
    <text evidence="1">Belongs to the peptidase S1 family.</text>
</comment>
<dbReference type="InterPro" id="IPR018114">
    <property type="entry name" value="TRYPSIN_HIS"/>
</dbReference>
<evidence type="ECO:0000256" key="2">
    <source>
        <dbReference type="ARBA" id="ARBA00022670"/>
    </source>
</evidence>
<dbReference type="PROSITE" id="PS50240">
    <property type="entry name" value="TRYPSIN_DOM"/>
    <property type="match status" value="1"/>
</dbReference>
<dbReference type="EMBL" id="QKKF02033182">
    <property type="protein sequence ID" value="RZF33929.1"/>
    <property type="molecule type" value="Genomic_DNA"/>
</dbReference>
<protein>
    <recommendedName>
        <fullName evidence="9">trypsin</fullName>
        <ecNumber evidence="9">3.4.21.4</ecNumber>
    </recommendedName>
</protein>
<keyword evidence="5" id="KW-0720">Serine protease</keyword>
<keyword evidence="13" id="KW-1185">Reference proteome</keyword>
<dbReference type="InterPro" id="IPR043504">
    <property type="entry name" value="Peptidase_S1_PA_chymotrypsin"/>
</dbReference>
<dbReference type="GO" id="GO:0006508">
    <property type="term" value="P:proteolysis"/>
    <property type="evidence" value="ECO:0007669"/>
    <property type="project" value="UniProtKB-KW"/>
</dbReference>
<organism evidence="12 13">
    <name type="scientific">Laodelphax striatellus</name>
    <name type="common">Small brown planthopper</name>
    <name type="synonym">Delphax striatella</name>
    <dbReference type="NCBI Taxonomy" id="195883"/>
    <lineage>
        <taxon>Eukaryota</taxon>
        <taxon>Metazoa</taxon>
        <taxon>Ecdysozoa</taxon>
        <taxon>Arthropoda</taxon>
        <taxon>Hexapoda</taxon>
        <taxon>Insecta</taxon>
        <taxon>Pterygota</taxon>
        <taxon>Neoptera</taxon>
        <taxon>Paraneoptera</taxon>
        <taxon>Hemiptera</taxon>
        <taxon>Auchenorrhyncha</taxon>
        <taxon>Fulgoroidea</taxon>
        <taxon>Delphacidae</taxon>
        <taxon>Criomorphinae</taxon>
        <taxon>Laodelphax</taxon>
    </lineage>
</organism>
<evidence type="ECO:0000313" key="13">
    <source>
        <dbReference type="Proteomes" id="UP000291343"/>
    </source>
</evidence>
<dbReference type="FunCoup" id="A0A482WK87">
    <property type="interactions" value="40"/>
</dbReference>
<keyword evidence="4" id="KW-0378">Hydrolase</keyword>
<keyword evidence="6" id="KW-0865">Zymogen</keyword>
<evidence type="ECO:0000256" key="5">
    <source>
        <dbReference type="ARBA" id="ARBA00022825"/>
    </source>
</evidence>
<reference evidence="12 13" key="1">
    <citation type="journal article" date="2017" name="Gigascience">
        <title>Genome sequence of the small brown planthopper, Laodelphax striatellus.</title>
        <authorList>
            <person name="Zhu J."/>
            <person name="Jiang F."/>
            <person name="Wang X."/>
            <person name="Yang P."/>
            <person name="Bao Y."/>
            <person name="Zhao W."/>
            <person name="Wang W."/>
            <person name="Lu H."/>
            <person name="Wang Q."/>
            <person name="Cui N."/>
            <person name="Li J."/>
            <person name="Chen X."/>
            <person name="Luo L."/>
            <person name="Yu J."/>
            <person name="Kang L."/>
            <person name="Cui F."/>
        </authorList>
    </citation>
    <scope>NUCLEOTIDE SEQUENCE [LARGE SCALE GENOMIC DNA]</scope>
    <source>
        <strain evidence="12">Lst14</strain>
    </source>
</reference>
<dbReference type="SUPFAM" id="SSF50494">
    <property type="entry name" value="Trypsin-like serine proteases"/>
    <property type="match status" value="1"/>
</dbReference>
<feature type="signal peptide" evidence="10">
    <location>
        <begin position="1"/>
        <end position="20"/>
    </location>
</feature>
<keyword evidence="2" id="KW-0645">Protease</keyword>
<sequence length="298" mass="32996">MKFFIFLTNLISSFLMLVDCDRRVFGGSTVNQGQFPYQVSVLLKDNPVCTGTIIDESWVITAAHCVIEDKKMVSSSDVSIRVGYVRKDLGSGQVVRASDLAMHPDYTTLGDKMDLALIKLQTPLEFSDQVRKIHLSADPWPPSEGRMCTIAGYGSTENKTINELRFLQVKAFHGRNTCPCITKNVQLERLICLAPRKGQGACFHDVGGGLVCDGKVEGIIILIMDKRTCRYFTPDSSTDCRSKHVYSTCLYICPVLDWIKKYVPSVPPTPKSCNGCIKEAPSIIVLSICLYILAIGLL</sequence>
<dbReference type="PRINTS" id="PR00722">
    <property type="entry name" value="CHYMOTRYPSIN"/>
</dbReference>
<evidence type="ECO:0000256" key="6">
    <source>
        <dbReference type="ARBA" id="ARBA00023145"/>
    </source>
</evidence>
<dbReference type="PANTHER" id="PTHR24276">
    <property type="entry name" value="POLYSERASE-RELATED"/>
    <property type="match status" value="1"/>
</dbReference>
<dbReference type="InterPro" id="IPR050430">
    <property type="entry name" value="Peptidase_S1"/>
</dbReference>
<dbReference type="STRING" id="195883.A0A482WK87"/>
<dbReference type="PANTHER" id="PTHR24276:SF97">
    <property type="entry name" value="GH13245P2-RELATED"/>
    <property type="match status" value="1"/>
</dbReference>
<evidence type="ECO:0000259" key="11">
    <source>
        <dbReference type="PROSITE" id="PS50240"/>
    </source>
</evidence>